<feature type="binding site" evidence="2">
    <location>
        <position position="47"/>
    </location>
    <ligand>
        <name>Mg(2+)</name>
        <dbReference type="ChEBI" id="CHEBI:18420"/>
        <label>2</label>
    </ligand>
</feature>
<gene>
    <name evidence="2 5" type="primary">thiL</name>
    <name evidence="5" type="ORF">Pla123a_29940</name>
</gene>
<dbReference type="UniPathway" id="UPA00060">
    <property type="reaction ID" value="UER00142"/>
</dbReference>
<dbReference type="PANTHER" id="PTHR30270">
    <property type="entry name" value="THIAMINE-MONOPHOSPHATE KINASE"/>
    <property type="match status" value="1"/>
</dbReference>
<comment type="similarity">
    <text evidence="2">Belongs to the thiamine-monophosphate kinase family.</text>
</comment>
<dbReference type="Pfam" id="PF02769">
    <property type="entry name" value="AIRS_C"/>
    <property type="match status" value="1"/>
</dbReference>
<dbReference type="GO" id="GO:0009228">
    <property type="term" value="P:thiamine biosynthetic process"/>
    <property type="evidence" value="ECO:0007669"/>
    <property type="project" value="UniProtKB-KW"/>
</dbReference>
<evidence type="ECO:0000256" key="2">
    <source>
        <dbReference type="HAMAP-Rule" id="MF_02128"/>
    </source>
</evidence>
<feature type="binding site" evidence="2">
    <location>
        <position position="126"/>
    </location>
    <ligand>
        <name>Mg(2+)</name>
        <dbReference type="ChEBI" id="CHEBI:18420"/>
        <label>1</label>
    </ligand>
</feature>
<keyword evidence="1 2" id="KW-0784">Thiamine biosynthesis</keyword>
<feature type="binding site" evidence="2">
    <location>
        <position position="54"/>
    </location>
    <ligand>
        <name>substrate</name>
    </ligand>
</feature>
<keyword evidence="2" id="KW-0067">ATP-binding</keyword>
<feature type="binding site" evidence="2">
    <location>
        <position position="108"/>
    </location>
    <ligand>
        <name>ATP</name>
        <dbReference type="ChEBI" id="CHEBI:30616"/>
    </ligand>
</feature>
<feature type="binding site" evidence="2">
    <location>
        <position position="252"/>
    </location>
    <ligand>
        <name>substrate</name>
    </ligand>
</feature>
<dbReference type="GO" id="GO:0009030">
    <property type="term" value="F:thiamine-phosphate kinase activity"/>
    <property type="evidence" value="ECO:0007669"/>
    <property type="project" value="UniProtKB-UniRule"/>
</dbReference>
<keyword evidence="2" id="KW-0479">Metal-binding</keyword>
<dbReference type="InterPro" id="IPR036676">
    <property type="entry name" value="PurM-like_C_sf"/>
</dbReference>
<accession>A0A5C5YKN6</accession>
<evidence type="ECO:0000259" key="4">
    <source>
        <dbReference type="Pfam" id="PF02769"/>
    </source>
</evidence>
<comment type="pathway">
    <text evidence="2">Cofactor biosynthesis; thiamine diphosphate biosynthesis; thiamine diphosphate from thiamine phosphate: step 1/1.</text>
</comment>
<dbReference type="Gene3D" id="3.30.1330.10">
    <property type="entry name" value="PurM-like, N-terminal domain"/>
    <property type="match status" value="1"/>
</dbReference>
<keyword evidence="2 5" id="KW-0808">Transferase</keyword>
<feature type="binding site" evidence="2">
    <location>
        <position position="202"/>
    </location>
    <ligand>
        <name>Mg(2+)</name>
        <dbReference type="ChEBI" id="CHEBI:18420"/>
        <label>5</label>
    </ligand>
</feature>
<feature type="binding site" evidence="2">
    <location>
        <position position="201"/>
    </location>
    <ligand>
        <name>ATP</name>
        <dbReference type="ChEBI" id="CHEBI:30616"/>
    </ligand>
</feature>
<comment type="miscellaneous">
    <text evidence="2">Reaction mechanism of ThiL seems to utilize a direct, inline transfer of the gamma-phosphate of ATP to TMP rather than a phosphorylated enzyme intermediate.</text>
</comment>
<dbReference type="OrthoDB" id="9802811at2"/>
<dbReference type="EC" id="2.7.4.16" evidence="2"/>
<dbReference type="CDD" id="cd02194">
    <property type="entry name" value="ThiL"/>
    <property type="match status" value="1"/>
</dbReference>
<comment type="caution">
    <text evidence="5">The sequence shown here is derived from an EMBL/GenBank/DDBJ whole genome shotgun (WGS) entry which is preliminary data.</text>
</comment>
<dbReference type="InterPro" id="IPR016188">
    <property type="entry name" value="PurM-like_N"/>
</dbReference>
<dbReference type="RefSeq" id="WP_146588292.1">
    <property type="nucleotide sequence ID" value="NZ_SJPO01000007.1"/>
</dbReference>
<keyword evidence="6" id="KW-1185">Reference proteome</keyword>
<protein>
    <recommendedName>
        <fullName evidence="2">Thiamine-monophosphate kinase</fullName>
        <shortName evidence="2">TMP kinase</shortName>
        <shortName evidence="2">Thiamine-phosphate kinase</shortName>
        <ecNumber evidence="2">2.7.4.16</ecNumber>
    </recommendedName>
</protein>
<dbReference type="PIRSF" id="PIRSF005303">
    <property type="entry name" value="Thiam_monoph_kin"/>
    <property type="match status" value="1"/>
</dbReference>
<feature type="binding site" evidence="2">
    <location>
        <position position="26"/>
    </location>
    <ligand>
        <name>Mg(2+)</name>
        <dbReference type="ChEBI" id="CHEBI:18420"/>
        <label>3</label>
    </ligand>
</feature>
<evidence type="ECO:0000259" key="3">
    <source>
        <dbReference type="Pfam" id="PF00586"/>
    </source>
</evidence>
<evidence type="ECO:0000256" key="1">
    <source>
        <dbReference type="ARBA" id="ARBA00022977"/>
    </source>
</evidence>
<proteinExistence type="inferred from homology"/>
<comment type="caution">
    <text evidence="2">Lacks conserved residue(s) required for the propagation of feature annotation.</text>
</comment>
<dbReference type="GO" id="GO:0009229">
    <property type="term" value="P:thiamine diphosphate biosynthetic process"/>
    <property type="evidence" value="ECO:0007669"/>
    <property type="project" value="UniProtKB-UniRule"/>
</dbReference>
<evidence type="ECO:0000313" key="6">
    <source>
        <dbReference type="Proteomes" id="UP000318478"/>
    </source>
</evidence>
<dbReference type="SUPFAM" id="SSF56042">
    <property type="entry name" value="PurM C-terminal domain-like"/>
    <property type="match status" value="1"/>
</dbReference>
<dbReference type="GO" id="GO:0005524">
    <property type="term" value="F:ATP binding"/>
    <property type="evidence" value="ECO:0007669"/>
    <property type="project" value="UniProtKB-UniRule"/>
</dbReference>
<dbReference type="HAMAP" id="MF_02128">
    <property type="entry name" value="TMP_kinase"/>
    <property type="match status" value="1"/>
</dbReference>
<dbReference type="PANTHER" id="PTHR30270:SF0">
    <property type="entry name" value="THIAMINE-MONOPHOSPHATE KINASE"/>
    <property type="match status" value="1"/>
</dbReference>
<feature type="binding site" evidence="2">
    <location>
        <position position="199"/>
    </location>
    <ligand>
        <name>Mg(2+)</name>
        <dbReference type="ChEBI" id="CHEBI:18420"/>
        <label>3</label>
    </ligand>
</feature>
<feature type="domain" description="PurM-like N-terminal" evidence="3">
    <location>
        <begin position="24"/>
        <end position="143"/>
    </location>
</feature>
<sequence length="309" mass="32362">MERELVDWLRATLPRHPLLRVGLGDDAAVIARERSAAEGGDLVVTTDSLGDGSHFLLTEVEPRWVGHKCLAANLSDLAAMAARPTAVVVSLMLPRSHADPVALARGLYAGMLPLAERFDTAIAGGDTNCWDGPLTVSVTALGRTTERGPLLRSGAQPGDAILVSGELGGSITGHHLDFIPRVAEALLLHERYDLHAGMDITDGLSLDLSRLCIASGCGAVLDEQAIPISAAAEQLAAASGGDALSHAFSDGEDFELLLTAPQEVAEAMVADRPVECGLTIVGQMAEGQGLTLRTADGKQEALEPTGYWH</sequence>
<organism evidence="5 6">
    <name type="scientific">Posidoniimonas polymericola</name>
    <dbReference type="NCBI Taxonomy" id="2528002"/>
    <lineage>
        <taxon>Bacteria</taxon>
        <taxon>Pseudomonadati</taxon>
        <taxon>Planctomycetota</taxon>
        <taxon>Planctomycetia</taxon>
        <taxon>Pirellulales</taxon>
        <taxon>Lacipirellulaceae</taxon>
        <taxon>Posidoniimonas</taxon>
    </lineage>
</organism>
<dbReference type="Pfam" id="PF00586">
    <property type="entry name" value="AIRS"/>
    <property type="match status" value="1"/>
</dbReference>
<feature type="binding site" evidence="2">
    <location>
        <position position="47"/>
    </location>
    <ligand>
        <name>Mg(2+)</name>
        <dbReference type="ChEBI" id="CHEBI:18420"/>
        <label>1</label>
    </ligand>
</feature>
<feature type="binding site" evidence="2">
    <location>
        <begin position="125"/>
        <end position="126"/>
    </location>
    <ligand>
        <name>ATP</name>
        <dbReference type="ChEBI" id="CHEBI:30616"/>
    </ligand>
</feature>
<evidence type="ECO:0000313" key="5">
    <source>
        <dbReference type="EMBL" id="TWT75485.1"/>
    </source>
</evidence>
<dbReference type="SUPFAM" id="SSF55326">
    <property type="entry name" value="PurM N-terminal domain-like"/>
    <property type="match status" value="1"/>
</dbReference>
<comment type="catalytic activity">
    <reaction evidence="2">
        <text>thiamine phosphate + ATP = thiamine diphosphate + ADP</text>
        <dbReference type="Rhea" id="RHEA:15913"/>
        <dbReference type="ChEBI" id="CHEBI:30616"/>
        <dbReference type="ChEBI" id="CHEBI:37575"/>
        <dbReference type="ChEBI" id="CHEBI:58937"/>
        <dbReference type="ChEBI" id="CHEBI:456216"/>
        <dbReference type="EC" id="2.7.4.16"/>
    </reaction>
</comment>
<dbReference type="InterPro" id="IPR036921">
    <property type="entry name" value="PurM-like_N_sf"/>
</dbReference>
<feature type="binding site" evidence="2">
    <location>
        <position position="46"/>
    </location>
    <ligand>
        <name>Mg(2+)</name>
        <dbReference type="ChEBI" id="CHEBI:18420"/>
        <label>1</label>
    </ligand>
</feature>
<feature type="binding site" evidence="2">
    <location>
        <position position="45"/>
    </location>
    <ligand>
        <name>Mg(2+)</name>
        <dbReference type="ChEBI" id="CHEBI:18420"/>
        <label>4</label>
    </ligand>
</feature>
<feature type="binding site" evidence="2">
    <location>
        <position position="76"/>
    </location>
    <ligand>
        <name>Mg(2+)</name>
        <dbReference type="ChEBI" id="CHEBI:18420"/>
        <label>3</label>
    </ligand>
</feature>
<dbReference type="GO" id="GO:0000287">
    <property type="term" value="F:magnesium ion binding"/>
    <property type="evidence" value="ECO:0007669"/>
    <property type="project" value="UniProtKB-UniRule"/>
</dbReference>
<name>A0A5C5YKN6_9BACT</name>
<feature type="binding site" evidence="2">
    <location>
        <position position="76"/>
    </location>
    <ligand>
        <name>Mg(2+)</name>
        <dbReference type="ChEBI" id="CHEBI:18420"/>
        <label>4</label>
    </ligand>
</feature>
<dbReference type="Gene3D" id="3.90.650.10">
    <property type="entry name" value="PurM-like C-terminal domain"/>
    <property type="match status" value="1"/>
</dbReference>
<feature type="binding site" evidence="2">
    <location>
        <position position="152"/>
    </location>
    <ligand>
        <name>ATP</name>
        <dbReference type="ChEBI" id="CHEBI:30616"/>
    </ligand>
</feature>
<dbReference type="InterPro" id="IPR006283">
    <property type="entry name" value="ThiL-like"/>
</dbReference>
<feature type="domain" description="PurM-like C-terminal" evidence="4">
    <location>
        <begin position="182"/>
        <end position="292"/>
    </location>
</feature>
<feature type="binding site" evidence="2">
    <location>
        <position position="26"/>
    </location>
    <ligand>
        <name>Mg(2+)</name>
        <dbReference type="ChEBI" id="CHEBI:18420"/>
        <label>4</label>
    </ligand>
</feature>
<dbReference type="EMBL" id="SJPO01000007">
    <property type="protein sequence ID" value="TWT75485.1"/>
    <property type="molecule type" value="Genomic_DNA"/>
</dbReference>
<dbReference type="AlphaFoldDB" id="A0A5C5YKN6"/>
<dbReference type="InterPro" id="IPR010918">
    <property type="entry name" value="PurM-like_C_dom"/>
</dbReference>
<dbReference type="Proteomes" id="UP000318478">
    <property type="component" value="Unassembled WGS sequence"/>
</dbReference>
<keyword evidence="2 5" id="KW-0418">Kinase</keyword>
<keyword evidence="2" id="KW-0547">Nucleotide-binding</keyword>
<dbReference type="NCBIfam" id="TIGR01379">
    <property type="entry name" value="thiL"/>
    <property type="match status" value="1"/>
</dbReference>
<reference evidence="5 6" key="1">
    <citation type="submission" date="2019-02" db="EMBL/GenBank/DDBJ databases">
        <title>Deep-cultivation of Planctomycetes and their phenomic and genomic characterization uncovers novel biology.</title>
        <authorList>
            <person name="Wiegand S."/>
            <person name="Jogler M."/>
            <person name="Boedeker C."/>
            <person name="Pinto D."/>
            <person name="Vollmers J."/>
            <person name="Rivas-Marin E."/>
            <person name="Kohn T."/>
            <person name="Peeters S.H."/>
            <person name="Heuer A."/>
            <person name="Rast P."/>
            <person name="Oberbeckmann S."/>
            <person name="Bunk B."/>
            <person name="Jeske O."/>
            <person name="Meyerdierks A."/>
            <person name="Storesund J.E."/>
            <person name="Kallscheuer N."/>
            <person name="Luecker S."/>
            <person name="Lage O.M."/>
            <person name="Pohl T."/>
            <person name="Merkel B.J."/>
            <person name="Hornburger P."/>
            <person name="Mueller R.-W."/>
            <person name="Bruemmer F."/>
            <person name="Labrenz M."/>
            <person name="Spormann A.M."/>
            <person name="Op Den Camp H."/>
            <person name="Overmann J."/>
            <person name="Amann R."/>
            <person name="Jetten M.S.M."/>
            <person name="Mascher T."/>
            <person name="Medema M.H."/>
            <person name="Devos D.P."/>
            <person name="Kaster A.-K."/>
            <person name="Ovreas L."/>
            <person name="Rohde M."/>
            <person name="Galperin M.Y."/>
            <person name="Jogler C."/>
        </authorList>
    </citation>
    <scope>NUCLEOTIDE SEQUENCE [LARGE SCALE GENOMIC DNA]</scope>
    <source>
        <strain evidence="5 6">Pla123a</strain>
    </source>
</reference>
<comment type="function">
    <text evidence="2">Catalyzes the ATP-dependent phosphorylation of thiamine-monophosphate (TMP) to form thiamine-pyrophosphate (TPP), the active form of vitamin B1.</text>
</comment>
<feature type="binding site" evidence="2">
    <location>
        <position position="76"/>
    </location>
    <ligand>
        <name>Mg(2+)</name>
        <dbReference type="ChEBI" id="CHEBI:18420"/>
        <label>2</label>
    </ligand>
</feature>
<keyword evidence="2" id="KW-0460">Magnesium</keyword>